<dbReference type="InterPro" id="IPR052598">
    <property type="entry name" value="IgSF_CEA-related"/>
</dbReference>
<accession>A0A668RTE1</accession>
<sequence>LNLFFVEPAVLLMSSKHILALRVDITPETALFGLGERQQLVCLFQGCTTTPSVSWSFLGDRPLSGSISTNQTCSVLTFEPVKMEHDGRIQCAVSCNGNEIKGKLIPALCVSAVLAFPSDPVITGQDNVKLGVNSTLTCKAFNIYPDEEVNITWHSGNSGFGSESSRLSLVVCVLIKIKPSLSPDAPVVKTLESKEVMAGSPLTLTCLAEGNPEPTITWSFRTADGRTLQRGQASTMIFDLPYALLEHSDVYQCVASNLYGSQQASSSITVRGSLSSSLYLTT</sequence>
<dbReference type="Pfam" id="PF13927">
    <property type="entry name" value="Ig_3"/>
    <property type="match status" value="1"/>
</dbReference>
<dbReference type="OMA" id="YECEASA"/>
<dbReference type="Gene3D" id="2.60.40.10">
    <property type="entry name" value="Immunoglobulins"/>
    <property type="match status" value="3"/>
</dbReference>
<dbReference type="PANTHER" id="PTHR44337:SF20">
    <property type="entry name" value="CARCINOEMBRYONIC ANTIGEN-RELATED CELL ADHESION MOLECULE 5-RELATED"/>
    <property type="match status" value="1"/>
</dbReference>
<feature type="domain" description="Ig-like" evidence="5">
    <location>
        <begin position="106"/>
        <end position="153"/>
    </location>
</feature>
<feature type="domain" description="Ig-like" evidence="5">
    <location>
        <begin position="8"/>
        <end position="94"/>
    </location>
</feature>
<evidence type="ECO:0000313" key="6">
    <source>
        <dbReference type="Ensembl" id="ENSOABP00000007533.1"/>
    </source>
</evidence>
<organism evidence="6 7">
    <name type="scientific">Oreochromis aureus</name>
    <name type="common">Israeli tilapia</name>
    <name type="synonym">Chromis aureus</name>
    <dbReference type="NCBI Taxonomy" id="47969"/>
    <lineage>
        <taxon>Eukaryota</taxon>
        <taxon>Metazoa</taxon>
        <taxon>Chordata</taxon>
        <taxon>Craniata</taxon>
        <taxon>Vertebrata</taxon>
        <taxon>Euteleostomi</taxon>
        <taxon>Actinopterygii</taxon>
        <taxon>Neopterygii</taxon>
        <taxon>Teleostei</taxon>
        <taxon>Neoteleostei</taxon>
        <taxon>Acanthomorphata</taxon>
        <taxon>Ovalentaria</taxon>
        <taxon>Cichlomorphae</taxon>
        <taxon>Cichliformes</taxon>
        <taxon>Cichlidae</taxon>
        <taxon>African cichlids</taxon>
        <taxon>Pseudocrenilabrinae</taxon>
        <taxon>Oreochromini</taxon>
        <taxon>Oreochromis</taxon>
    </lineage>
</organism>
<proteinExistence type="predicted"/>
<dbReference type="InterPro" id="IPR036179">
    <property type="entry name" value="Ig-like_dom_sf"/>
</dbReference>
<dbReference type="SMART" id="SM00408">
    <property type="entry name" value="IGc2"/>
    <property type="match status" value="2"/>
</dbReference>
<gene>
    <name evidence="6" type="primary">vcam1b</name>
</gene>
<evidence type="ECO:0000313" key="7">
    <source>
        <dbReference type="Proteomes" id="UP000472276"/>
    </source>
</evidence>
<dbReference type="InterPro" id="IPR003598">
    <property type="entry name" value="Ig_sub2"/>
</dbReference>
<dbReference type="InterPro" id="IPR003599">
    <property type="entry name" value="Ig_sub"/>
</dbReference>
<dbReference type="PROSITE" id="PS50835">
    <property type="entry name" value="IG_LIKE"/>
    <property type="match status" value="3"/>
</dbReference>
<dbReference type="SMART" id="SM00409">
    <property type="entry name" value="IG"/>
    <property type="match status" value="2"/>
</dbReference>
<keyword evidence="1" id="KW-0732">Signal</keyword>
<feature type="domain" description="Ig-like" evidence="5">
    <location>
        <begin position="183"/>
        <end position="269"/>
    </location>
</feature>
<evidence type="ECO:0000259" key="5">
    <source>
        <dbReference type="PROSITE" id="PS50835"/>
    </source>
</evidence>
<keyword evidence="4" id="KW-0393">Immunoglobulin domain</keyword>
<dbReference type="InterPro" id="IPR007110">
    <property type="entry name" value="Ig-like_dom"/>
</dbReference>
<dbReference type="SUPFAM" id="SSF48726">
    <property type="entry name" value="Immunoglobulin"/>
    <property type="match status" value="3"/>
</dbReference>
<dbReference type="Ensembl" id="ENSOABT00000007804.2">
    <property type="protein sequence ID" value="ENSOABP00000007533.1"/>
    <property type="gene ID" value="ENSOABG00000004133.2"/>
</dbReference>
<name>A0A668RTE1_OREAU</name>
<keyword evidence="7" id="KW-1185">Reference proteome</keyword>
<dbReference type="AlphaFoldDB" id="A0A668RTE1"/>
<dbReference type="Proteomes" id="UP000472276">
    <property type="component" value="Unassembled WGS sequence"/>
</dbReference>
<keyword evidence="2" id="KW-1015">Disulfide bond</keyword>
<keyword evidence="3" id="KW-0325">Glycoprotein</keyword>
<evidence type="ECO:0000256" key="4">
    <source>
        <dbReference type="ARBA" id="ARBA00023319"/>
    </source>
</evidence>
<evidence type="ECO:0000256" key="3">
    <source>
        <dbReference type="ARBA" id="ARBA00023180"/>
    </source>
</evidence>
<dbReference type="PANTHER" id="PTHR44337">
    <property type="entry name" value="CARCINOEMBRYONIC ANTIGEN-RELATED CELL ADHESION MOLECULE 8"/>
    <property type="match status" value="1"/>
</dbReference>
<reference evidence="6" key="1">
    <citation type="submission" date="2025-08" db="UniProtKB">
        <authorList>
            <consortium name="Ensembl"/>
        </authorList>
    </citation>
    <scope>IDENTIFICATION</scope>
</reference>
<reference evidence="6" key="2">
    <citation type="submission" date="2025-09" db="UniProtKB">
        <authorList>
            <consortium name="Ensembl"/>
        </authorList>
    </citation>
    <scope>IDENTIFICATION</scope>
</reference>
<protein>
    <recommendedName>
        <fullName evidence="5">Ig-like domain-containing protein</fullName>
    </recommendedName>
</protein>
<evidence type="ECO:0000256" key="1">
    <source>
        <dbReference type="ARBA" id="ARBA00022729"/>
    </source>
</evidence>
<dbReference type="InterPro" id="IPR013783">
    <property type="entry name" value="Ig-like_fold"/>
</dbReference>
<evidence type="ECO:0000256" key="2">
    <source>
        <dbReference type="ARBA" id="ARBA00023157"/>
    </source>
</evidence>